<dbReference type="InterPro" id="IPR003583">
    <property type="entry name" value="Hlx-hairpin-Hlx_DNA-bd_motif"/>
</dbReference>
<dbReference type="GO" id="GO:0015628">
    <property type="term" value="P:protein secretion by the type II secretion system"/>
    <property type="evidence" value="ECO:0007669"/>
    <property type="project" value="TreeGrafter"/>
</dbReference>
<proteinExistence type="predicted"/>
<gene>
    <name evidence="3" type="ORF">AOG27_11890</name>
    <name evidence="4" type="ORF">PQI24_09570</name>
</gene>
<dbReference type="PANTHER" id="PTHR21180:SF32">
    <property type="entry name" value="ENDONUCLEASE_EXONUCLEASE_PHOSPHATASE FAMILY DOMAIN-CONTAINING PROTEIN 1"/>
    <property type="match status" value="1"/>
</dbReference>
<dbReference type="GO" id="GO:0015627">
    <property type="term" value="C:type II protein secretion system complex"/>
    <property type="evidence" value="ECO:0007669"/>
    <property type="project" value="TreeGrafter"/>
</dbReference>
<reference evidence="4 6" key="2">
    <citation type="submission" date="2023-01" db="EMBL/GenBank/DDBJ databases">
        <title>Trichodesmium-associated heterotrophic epibiont bacteria.</title>
        <authorList>
            <person name="Cleveland C.S."/>
            <person name="Webb E.A."/>
        </authorList>
    </citation>
    <scope>NUCLEOTIDE SEQUENCE [LARGE SCALE GENOMIC DNA]</scope>
    <source>
        <strain evidence="4 6">USCH2</strain>
    </source>
</reference>
<dbReference type="AlphaFoldDB" id="A0A0P7DQU4"/>
<accession>A0A0P7DQU4</accession>
<dbReference type="Proteomes" id="UP001377972">
    <property type="component" value="Unassembled WGS sequence"/>
</dbReference>
<evidence type="ECO:0000256" key="1">
    <source>
        <dbReference type="SAM" id="SignalP"/>
    </source>
</evidence>
<dbReference type="Pfam" id="PF12836">
    <property type="entry name" value="HHH_3"/>
    <property type="match status" value="1"/>
</dbReference>
<dbReference type="Proteomes" id="UP000050378">
    <property type="component" value="Unassembled WGS sequence"/>
</dbReference>
<evidence type="ECO:0000313" key="6">
    <source>
        <dbReference type="Proteomes" id="UP001377972"/>
    </source>
</evidence>
<dbReference type="InterPro" id="IPR051675">
    <property type="entry name" value="Endo/Exo/Phosphatase_dom_1"/>
</dbReference>
<evidence type="ECO:0000313" key="3">
    <source>
        <dbReference type="EMBL" id="KPM83335.1"/>
    </source>
</evidence>
<evidence type="ECO:0000259" key="2">
    <source>
        <dbReference type="SMART" id="SM00278"/>
    </source>
</evidence>
<feature type="domain" description="Helix-hairpin-helix DNA-binding motif class 1" evidence="2">
    <location>
        <begin position="75"/>
        <end position="94"/>
    </location>
</feature>
<comment type="caution">
    <text evidence="3">The sequence shown here is derived from an EMBL/GenBank/DDBJ whole genome shotgun (WGS) entry which is preliminary data.</text>
</comment>
<keyword evidence="1" id="KW-0732">Signal</keyword>
<name>A0A0P7DQU4_9GAMM</name>
<dbReference type="GO" id="GO:0003677">
    <property type="term" value="F:DNA binding"/>
    <property type="evidence" value="ECO:0007669"/>
    <property type="project" value="InterPro"/>
</dbReference>
<feature type="chain" id="PRO_5006138000" evidence="1">
    <location>
        <begin position="24"/>
        <end position="97"/>
    </location>
</feature>
<dbReference type="SMART" id="SM00278">
    <property type="entry name" value="HhH1"/>
    <property type="match status" value="2"/>
</dbReference>
<reference evidence="3 5" key="1">
    <citation type="submission" date="2015-09" db="EMBL/GenBank/DDBJ databases">
        <title>Draft Genome Sequence of Pseudoalteromonas lipolytica UCD-48B.</title>
        <authorList>
            <person name="Krusor M."/>
            <person name="Coil D.A."/>
            <person name="Lang J.M."/>
            <person name="Eisen J.A."/>
            <person name="Alexiev A."/>
        </authorList>
    </citation>
    <scope>NUCLEOTIDE SEQUENCE [LARGE SCALE GENOMIC DNA]</scope>
    <source>
        <strain evidence="3 5">UCD-48B</strain>
    </source>
</reference>
<dbReference type="OrthoDB" id="7510573at2"/>
<dbReference type="SUPFAM" id="SSF47781">
    <property type="entry name" value="RuvA domain 2-like"/>
    <property type="match status" value="1"/>
</dbReference>
<dbReference type="RefSeq" id="WP_054553235.1">
    <property type="nucleotide sequence ID" value="NZ_JAQPZS010000007.1"/>
</dbReference>
<organism evidence="3 5">
    <name type="scientific">Pseudoalteromonas lipolytica</name>
    <dbReference type="NCBI Taxonomy" id="570156"/>
    <lineage>
        <taxon>Bacteria</taxon>
        <taxon>Pseudomonadati</taxon>
        <taxon>Pseudomonadota</taxon>
        <taxon>Gammaproteobacteria</taxon>
        <taxon>Alteromonadales</taxon>
        <taxon>Pseudoalteromonadaceae</taxon>
        <taxon>Pseudoalteromonas</taxon>
    </lineage>
</organism>
<sequence length="97" mass="10428">MKLLSSILLAATLALLPATQVSAETPTKATQVKMQKLSINKASIEQLTQLPGIGESKAKAIVEHRTKQGSFKSLEQLKEVKGIGDKLFAKLEGKITL</sequence>
<evidence type="ECO:0000313" key="4">
    <source>
        <dbReference type="EMBL" id="MEJ6496285.1"/>
    </source>
</evidence>
<dbReference type="NCBIfam" id="TIGR00426">
    <property type="entry name" value="competence protein ComEA helix-hairpin-helix repeat region"/>
    <property type="match status" value="1"/>
</dbReference>
<protein>
    <submittedName>
        <fullName evidence="4">Helix-hairpin-helix domain-containing protein</fullName>
    </submittedName>
</protein>
<feature type="signal peptide" evidence="1">
    <location>
        <begin position="1"/>
        <end position="23"/>
    </location>
</feature>
<dbReference type="EMBL" id="JAQPZS010000007">
    <property type="protein sequence ID" value="MEJ6496285.1"/>
    <property type="molecule type" value="Genomic_DNA"/>
</dbReference>
<evidence type="ECO:0000313" key="5">
    <source>
        <dbReference type="Proteomes" id="UP000050378"/>
    </source>
</evidence>
<keyword evidence="6" id="KW-1185">Reference proteome</keyword>
<dbReference type="InterPro" id="IPR010994">
    <property type="entry name" value="RuvA_2-like"/>
</dbReference>
<dbReference type="InterPro" id="IPR004509">
    <property type="entry name" value="Competence_ComEA_HhH"/>
</dbReference>
<dbReference type="GO" id="GO:0006281">
    <property type="term" value="P:DNA repair"/>
    <property type="evidence" value="ECO:0007669"/>
    <property type="project" value="InterPro"/>
</dbReference>
<feature type="domain" description="Helix-hairpin-helix DNA-binding motif class 1" evidence="2">
    <location>
        <begin position="45"/>
        <end position="64"/>
    </location>
</feature>
<dbReference type="EMBL" id="LJTC01000007">
    <property type="protein sequence ID" value="KPM83335.1"/>
    <property type="molecule type" value="Genomic_DNA"/>
</dbReference>
<dbReference type="Gene3D" id="1.10.150.280">
    <property type="entry name" value="AF1531-like domain"/>
    <property type="match status" value="1"/>
</dbReference>
<dbReference type="PATRIC" id="fig|570156.3.peg.3465"/>
<dbReference type="STRING" id="570156.AOG27_11890"/>
<dbReference type="PANTHER" id="PTHR21180">
    <property type="entry name" value="ENDONUCLEASE/EXONUCLEASE/PHOSPHATASE FAMILY DOMAIN-CONTAINING PROTEIN 1"/>
    <property type="match status" value="1"/>
</dbReference>